<evidence type="ECO:0000313" key="2">
    <source>
        <dbReference type="EMBL" id="SFS53553.1"/>
    </source>
</evidence>
<organism evidence="2 3">
    <name type="scientific">Brevundimonas viscosa</name>
    <dbReference type="NCBI Taxonomy" id="871741"/>
    <lineage>
        <taxon>Bacteria</taxon>
        <taxon>Pseudomonadati</taxon>
        <taxon>Pseudomonadota</taxon>
        <taxon>Alphaproteobacteria</taxon>
        <taxon>Caulobacterales</taxon>
        <taxon>Caulobacteraceae</taxon>
        <taxon>Brevundimonas</taxon>
    </lineage>
</organism>
<dbReference type="Proteomes" id="UP000198788">
    <property type="component" value="Unassembled WGS sequence"/>
</dbReference>
<proteinExistence type="predicted"/>
<dbReference type="Gene3D" id="2.160.20.120">
    <property type="match status" value="1"/>
</dbReference>
<name>A0A1I6QMA1_9CAUL</name>
<keyword evidence="3" id="KW-1185">Reference proteome</keyword>
<protein>
    <submittedName>
        <fullName evidence="2">Putative auto-transporter adhesin, head GIN domain</fullName>
    </submittedName>
</protein>
<feature type="domain" description="Putative auto-transporter adhesin head GIN" evidence="1">
    <location>
        <begin position="78"/>
        <end position="242"/>
    </location>
</feature>
<evidence type="ECO:0000259" key="1">
    <source>
        <dbReference type="Pfam" id="PF10988"/>
    </source>
</evidence>
<dbReference type="EMBL" id="FOZV01000003">
    <property type="protein sequence ID" value="SFS53553.1"/>
    <property type="molecule type" value="Genomic_DNA"/>
</dbReference>
<gene>
    <name evidence="2" type="ORF">SAMN05192570_1961</name>
</gene>
<dbReference type="Pfam" id="PF10988">
    <property type="entry name" value="DUF2807"/>
    <property type="match status" value="1"/>
</dbReference>
<reference evidence="3" key="1">
    <citation type="submission" date="2016-10" db="EMBL/GenBank/DDBJ databases">
        <authorList>
            <person name="Varghese N."/>
            <person name="Submissions S."/>
        </authorList>
    </citation>
    <scope>NUCLEOTIDE SEQUENCE [LARGE SCALE GENOMIC DNA]</scope>
    <source>
        <strain evidence="3">CGMCC 1.10683</strain>
    </source>
</reference>
<sequence>MIRNLLIITGVGLLLAVVGIGGALALGGRDLARHDWVWVLTDDGDRDSVRIERGGRVPPDVTRTLAWDGGERLLLDLPAEVTFIQGADAGVTITGPAGVVETVRLNDGRLVMDEDDDRAEHAYVRWGRGGFRAWSDTDRVKVTVTAPSVTAFEIIGSSDVSIRDYNHPTLALTVSGSGDVEVEGQTRSLAVEITGSGDIDADRLAVTDAAIDITGSGDVRVGPTGEVKVDLSGSGDVDLTRRPGRLAQQVSGTGDVEEY</sequence>
<dbReference type="STRING" id="871741.SAMN05192570_1961"/>
<dbReference type="InterPro" id="IPR021255">
    <property type="entry name" value="DUF2807"/>
</dbReference>
<dbReference type="RefSeq" id="WP_092309604.1">
    <property type="nucleotide sequence ID" value="NZ_FOZV01000003.1"/>
</dbReference>
<dbReference type="AlphaFoldDB" id="A0A1I6QMA1"/>
<dbReference type="OrthoDB" id="7210382at2"/>
<accession>A0A1I6QMA1</accession>
<evidence type="ECO:0000313" key="3">
    <source>
        <dbReference type="Proteomes" id="UP000198788"/>
    </source>
</evidence>